<organism evidence="3 4">
    <name type="scientific">Gemmatimonas groenlandica</name>
    <dbReference type="NCBI Taxonomy" id="2732249"/>
    <lineage>
        <taxon>Bacteria</taxon>
        <taxon>Pseudomonadati</taxon>
        <taxon>Gemmatimonadota</taxon>
        <taxon>Gemmatimonadia</taxon>
        <taxon>Gemmatimonadales</taxon>
        <taxon>Gemmatimonadaceae</taxon>
        <taxon>Gemmatimonas</taxon>
    </lineage>
</organism>
<evidence type="ECO:0000313" key="3">
    <source>
        <dbReference type="EMBL" id="QJR34555.1"/>
    </source>
</evidence>
<feature type="chain" id="PRO_5026896025" evidence="2">
    <location>
        <begin position="23"/>
        <end position="648"/>
    </location>
</feature>
<name>A0A6M4IKG9_9BACT</name>
<accession>A0A6M4IKG9</accession>
<protein>
    <submittedName>
        <fullName evidence="3">DUF885 family protein</fullName>
    </submittedName>
</protein>
<sequence length="648" mass="72522">MIRTSRAVLSAASLFVIPAALAAQPGGVKSTTRQNFPTDPAASVPALSALVAARTSEMADVISRFASDQQVLQRRYDAPDSPAQRTRTRAFYTSWRARLGELAFDKLSQEGKADYALLENHLRYQLELMDREEIQRKEMLPLLSFADRVLALQDERRDLKTIDAQASARTLADVTKLVDSLRALLEPAPARPAGDSVNGAPRPARVAAPKVSRTVGNRAADQLDQIRNTVGVWYRYYNGYDPLFSWWATNPYQKLDEAMRRYATTIRTRVVGIQPAPVVAGGGQGGAGAAQAPRNAAAANEPIIGDPIGAEGLAADLRHAMIPYTADELIAIAEKEYAFSLSEAKKAAREMGLGDDWKAAMEKVKNMYVDPGKQPDLIRDLANEADAFFAKHDWVTIPALAREDWRMEMMAPERQRVSPFFLGGDLILVSYPTADMTDEEKLMSLRGNNPYFSRAVVFHELNPGHHLQGFMSARYNPHRRVFSTPFWNEGQSLYWEMFLWDRDFHVTPEDRLGALAWRMHRSARIVFSLSFHLGKMTPEQAIEYVVDKVPFERANAEGEVRRSFNGSYSPIYQAAYMLGGLQLRALYKELVMSKKMTDREFHDAVLQGGPMPIAMVRARLANVKLTREGAAPWRFADDLPTPRPFPSK</sequence>
<dbReference type="Pfam" id="PF05960">
    <property type="entry name" value="DUF885"/>
    <property type="match status" value="1"/>
</dbReference>
<feature type="signal peptide" evidence="2">
    <location>
        <begin position="1"/>
        <end position="22"/>
    </location>
</feature>
<keyword evidence="4" id="KW-1185">Reference proteome</keyword>
<dbReference type="KEGG" id="ggr:HKW67_02990"/>
<dbReference type="PANTHER" id="PTHR33361:SF2">
    <property type="entry name" value="DUF885 DOMAIN-CONTAINING PROTEIN"/>
    <property type="match status" value="1"/>
</dbReference>
<dbReference type="PANTHER" id="PTHR33361">
    <property type="entry name" value="GLR0591 PROTEIN"/>
    <property type="match status" value="1"/>
</dbReference>
<dbReference type="EMBL" id="CP053085">
    <property type="protein sequence ID" value="QJR34555.1"/>
    <property type="molecule type" value="Genomic_DNA"/>
</dbReference>
<dbReference type="SUPFAM" id="SSF55486">
    <property type="entry name" value="Metalloproteases ('zincins'), catalytic domain"/>
    <property type="match status" value="1"/>
</dbReference>
<evidence type="ECO:0000256" key="1">
    <source>
        <dbReference type="SAM" id="MobiDB-lite"/>
    </source>
</evidence>
<proteinExistence type="predicted"/>
<keyword evidence="2" id="KW-0732">Signal</keyword>
<evidence type="ECO:0000313" key="4">
    <source>
        <dbReference type="Proteomes" id="UP000500938"/>
    </source>
</evidence>
<dbReference type="RefSeq" id="WP_171223982.1">
    <property type="nucleotide sequence ID" value="NZ_CP053085.1"/>
</dbReference>
<feature type="region of interest" description="Disordered" evidence="1">
    <location>
        <begin position="190"/>
        <end position="213"/>
    </location>
</feature>
<reference evidence="3 4" key="1">
    <citation type="submission" date="2020-05" db="EMBL/GenBank/DDBJ databases">
        <title>Complete genome sequence of Gemmatimonas greenlandica TET16.</title>
        <authorList>
            <person name="Zeng Y."/>
        </authorList>
    </citation>
    <scope>NUCLEOTIDE SEQUENCE [LARGE SCALE GENOMIC DNA]</scope>
    <source>
        <strain evidence="3 4">TET16</strain>
    </source>
</reference>
<evidence type="ECO:0000256" key="2">
    <source>
        <dbReference type="SAM" id="SignalP"/>
    </source>
</evidence>
<dbReference type="InterPro" id="IPR010281">
    <property type="entry name" value="DUF885"/>
</dbReference>
<dbReference type="AlphaFoldDB" id="A0A6M4IKG9"/>
<gene>
    <name evidence="3" type="ORF">HKW67_02990</name>
</gene>
<dbReference type="Proteomes" id="UP000500938">
    <property type="component" value="Chromosome"/>
</dbReference>
<feature type="compositionally biased region" description="Low complexity" evidence="1">
    <location>
        <begin position="200"/>
        <end position="209"/>
    </location>
</feature>